<organism evidence="1 2">
    <name type="scientific">Grifola frondosa</name>
    <name type="common">Maitake</name>
    <name type="synonym">Polyporus frondosus</name>
    <dbReference type="NCBI Taxonomy" id="5627"/>
    <lineage>
        <taxon>Eukaryota</taxon>
        <taxon>Fungi</taxon>
        <taxon>Dikarya</taxon>
        <taxon>Basidiomycota</taxon>
        <taxon>Agaricomycotina</taxon>
        <taxon>Agaricomycetes</taxon>
        <taxon>Polyporales</taxon>
        <taxon>Grifolaceae</taxon>
        <taxon>Grifola</taxon>
    </lineage>
</organism>
<dbReference type="Pfam" id="PF11093">
    <property type="entry name" value="Mitochondr_Som1"/>
    <property type="match status" value="1"/>
</dbReference>
<dbReference type="Proteomes" id="UP000092993">
    <property type="component" value="Unassembled WGS sequence"/>
</dbReference>
<comment type="caution">
    <text evidence="1">The sequence shown here is derived from an EMBL/GenBank/DDBJ whole genome shotgun (WGS) entry which is preliminary data.</text>
</comment>
<evidence type="ECO:0000313" key="1">
    <source>
        <dbReference type="EMBL" id="OBZ78297.1"/>
    </source>
</evidence>
<keyword evidence="2" id="KW-1185">Reference proteome</keyword>
<sequence>MSDRGPHEKCRLAEIVQYSCDAEVTSEGQPQLRCWPIPRIFRICPGRPAVELTRFVDVDAQTGKSSSLES</sequence>
<dbReference type="GO" id="GO:0042720">
    <property type="term" value="C:mitochondrial inner membrane peptidase complex"/>
    <property type="evidence" value="ECO:0007669"/>
    <property type="project" value="InterPro"/>
</dbReference>
<gene>
    <name evidence="1" type="ORF">A0H81_02441</name>
</gene>
<protein>
    <submittedName>
        <fullName evidence="1">Uncharacterized protein</fullName>
    </submittedName>
</protein>
<dbReference type="InterPro" id="IPR024645">
    <property type="entry name" value="Mitochondr_Som1"/>
</dbReference>
<evidence type="ECO:0000313" key="2">
    <source>
        <dbReference type="Proteomes" id="UP000092993"/>
    </source>
</evidence>
<name>A0A1C7MNQ0_GRIFR</name>
<dbReference type="EMBL" id="LUGG01000002">
    <property type="protein sequence ID" value="OBZ78297.1"/>
    <property type="molecule type" value="Genomic_DNA"/>
</dbReference>
<accession>A0A1C7MNQ0</accession>
<proteinExistence type="predicted"/>
<dbReference type="OrthoDB" id="3983163at2759"/>
<dbReference type="AlphaFoldDB" id="A0A1C7MNQ0"/>
<reference evidence="1 2" key="1">
    <citation type="submission" date="2016-03" db="EMBL/GenBank/DDBJ databases">
        <title>Whole genome sequencing of Grifola frondosa 9006-11.</title>
        <authorList>
            <person name="Min B."/>
            <person name="Park H."/>
            <person name="Kim J.-G."/>
            <person name="Cho H."/>
            <person name="Oh Y.-L."/>
            <person name="Kong W.-S."/>
            <person name="Choi I.-G."/>
        </authorList>
    </citation>
    <scope>NUCLEOTIDE SEQUENCE [LARGE SCALE GENOMIC DNA]</scope>
    <source>
        <strain evidence="1 2">9006-11</strain>
    </source>
</reference>